<dbReference type="Gramene" id="mRNA:HanXRQr2_Chr05g0232761">
    <property type="protein sequence ID" value="CDS:HanXRQr2_Chr05g0232761.1"/>
    <property type="gene ID" value="HanXRQr2_Chr05g0232761"/>
</dbReference>
<keyword evidence="1" id="KW-1133">Transmembrane helix</keyword>
<reference evidence="2" key="2">
    <citation type="submission" date="2020-06" db="EMBL/GenBank/DDBJ databases">
        <title>Helianthus annuus Genome sequencing and assembly Release 2.</title>
        <authorList>
            <person name="Gouzy J."/>
            <person name="Langlade N."/>
            <person name="Munos S."/>
        </authorList>
    </citation>
    <scope>NUCLEOTIDE SEQUENCE</scope>
    <source>
        <tissue evidence="2">Leaves</tissue>
    </source>
</reference>
<name>A0A9K3J2H4_HELAN</name>
<dbReference type="EMBL" id="MNCJ02000320">
    <property type="protein sequence ID" value="KAF5807359.1"/>
    <property type="molecule type" value="Genomic_DNA"/>
</dbReference>
<keyword evidence="1" id="KW-0812">Transmembrane</keyword>
<dbReference type="AlphaFoldDB" id="A0A9K3J2H4"/>
<feature type="transmembrane region" description="Helical" evidence="1">
    <location>
        <begin position="12"/>
        <end position="29"/>
    </location>
</feature>
<gene>
    <name evidence="2" type="ORF">HanXRQr2_Chr05g0232761</name>
</gene>
<protein>
    <submittedName>
        <fullName evidence="2">Uncharacterized protein</fullName>
    </submittedName>
</protein>
<reference evidence="2" key="1">
    <citation type="journal article" date="2017" name="Nature">
        <title>The sunflower genome provides insights into oil metabolism, flowering and Asterid evolution.</title>
        <authorList>
            <person name="Badouin H."/>
            <person name="Gouzy J."/>
            <person name="Grassa C.J."/>
            <person name="Murat F."/>
            <person name="Staton S.E."/>
            <person name="Cottret L."/>
            <person name="Lelandais-Briere C."/>
            <person name="Owens G.L."/>
            <person name="Carrere S."/>
            <person name="Mayjonade B."/>
            <person name="Legrand L."/>
            <person name="Gill N."/>
            <person name="Kane N.C."/>
            <person name="Bowers J.E."/>
            <person name="Hubner S."/>
            <person name="Bellec A."/>
            <person name="Berard A."/>
            <person name="Berges H."/>
            <person name="Blanchet N."/>
            <person name="Boniface M.C."/>
            <person name="Brunel D."/>
            <person name="Catrice O."/>
            <person name="Chaidir N."/>
            <person name="Claudel C."/>
            <person name="Donnadieu C."/>
            <person name="Faraut T."/>
            <person name="Fievet G."/>
            <person name="Helmstetter N."/>
            <person name="King M."/>
            <person name="Knapp S.J."/>
            <person name="Lai Z."/>
            <person name="Le Paslier M.C."/>
            <person name="Lippi Y."/>
            <person name="Lorenzon L."/>
            <person name="Mandel J.R."/>
            <person name="Marage G."/>
            <person name="Marchand G."/>
            <person name="Marquand E."/>
            <person name="Bret-Mestries E."/>
            <person name="Morien E."/>
            <person name="Nambeesan S."/>
            <person name="Nguyen T."/>
            <person name="Pegot-Espagnet P."/>
            <person name="Pouilly N."/>
            <person name="Raftis F."/>
            <person name="Sallet E."/>
            <person name="Schiex T."/>
            <person name="Thomas J."/>
            <person name="Vandecasteele C."/>
            <person name="Vares D."/>
            <person name="Vear F."/>
            <person name="Vautrin S."/>
            <person name="Crespi M."/>
            <person name="Mangin B."/>
            <person name="Burke J.M."/>
            <person name="Salse J."/>
            <person name="Munos S."/>
            <person name="Vincourt P."/>
            <person name="Rieseberg L.H."/>
            <person name="Langlade N.B."/>
        </authorList>
    </citation>
    <scope>NUCLEOTIDE SEQUENCE</scope>
    <source>
        <tissue evidence="2">Leaves</tissue>
    </source>
</reference>
<proteinExistence type="predicted"/>
<evidence type="ECO:0000313" key="2">
    <source>
        <dbReference type="EMBL" id="KAF5807359.1"/>
    </source>
</evidence>
<dbReference type="Proteomes" id="UP000215914">
    <property type="component" value="Unassembled WGS sequence"/>
</dbReference>
<sequence length="50" mass="6106">MKRNLQSEELEMSWVLLLIQTLNCYVMLYKQFVFEYLKQLQFASAERILC</sequence>
<keyword evidence="3" id="KW-1185">Reference proteome</keyword>
<evidence type="ECO:0000313" key="3">
    <source>
        <dbReference type="Proteomes" id="UP000215914"/>
    </source>
</evidence>
<comment type="caution">
    <text evidence="2">The sequence shown here is derived from an EMBL/GenBank/DDBJ whole genome shotgun (WGS) entry which is preliminary data.</text>
</comment>
<keyword evidence="1" id="KW-0472">Membrane</keyword>
<organism evidence="2 3">
    <name type="scientific">Helianthus annuus</name>
    <name type="common">Common sunflower</name>
    <dbReference type="NCBI Taxonomy" id="4232"/>
    <lineage>
        <taxon>Eukaryota</taxon>
        <taxon>Viridiplantae</taxon>
        <taxon>Streptophyta</taxon>
        <taxon>Embryophyta</taxon>
        <taxon>Tracheophyta</taxon>
        <taxon>Spermatophyta</taxon>
        <taxon>Magnoliopsida</taxon>
        <taxon>eudicotyledons</taxon>
        <taxon>Gunneridae</taxon>
        <taxon>Pentapetalae</taxon>
        <taxon>asterids</taxon>
        <taxon>campanulids</taxon>
        <taxon>Asterales</taxon>
        <taxon>Asteraceae</taxon>
        <taxon>Asteroideae</taxon>
        <taxon>Heliantheae alliance</taxon>
        <taxon>Heliantheae</taxon>
        <taxon>Helianthus</taxon>
    </lineage>
</organism>
<accession>A0A9K3J2H4</accession>
<evidence type="ECO:0000256" key="1">
    <source>
        <dbReference type="SAM" id="Phobius"/>
    </source>
</evidence>